<keyword evidence="4 6" id="KW-1133">Transmembrane helix</keyword>
<feature type="transmembrane region" description="Helical" evidence="6">
    <location>
        <begin position="133"/>
        <end position="155"/>
    </location>
</feature>
<evidence type="ECO:0000256" key="4">
    <source>
        <dbReference type="ARBA" id="ARBA00022989"/>
    </source>
</evidence>
<evidence type="ECO:0008006" key="9">
    <source>
        <dbReference type="Google" id="ProtNLM"/>
    </source>
</evidence>
<dbReference type="EMBL" id="JARTCD010000006">
    <property type="protein sequence ID" value="KAJ8662075.1"/>
    <property type="molecule type" value="Genomic_DNA"/>
</dbReference>
<evidence type="ECO:0000256" key="5">
    <source>
        <dbReference type="ARBA" id="ARBA00023136"/>
    </source>
</evidence>
<dbReference type="Pfam" id="PF01184">
    <property type="entry name" value="Gpr1_Fun34_YaaH"/>
    <property type="match status" value="1"/>
</dbReference>
<dbReference type="NCBIfam" id="NF038013">
    <property type="entry name" value="AceTr_1"/>
    <property type="match status" value="1"/>
</dbReference>
<keyword evidence="3 6" id="KW-0812">Transmembrane</keyword>
<dbReference type="Proteomes" id="UP001234581">
    <property type="component" value="Unassembled WGS sequence"/>
</dbReference>
<name>A0AAD7Y0Y8_9FUNG</name>
<sequence>MATEHEQPQQLRDVEAKMQMAPPPPPAVVPNYVIANPGPLGLSSFALTTFVLSLHNAGAGLPADGPSNVVVGLALFYGGVVQLLAGMWEFRTGNTFGATAFSSYGGFWLSYAMIFIPWSGIDAAYKATGVPEYVLPHSLTIFLISWAIMTAVLLIAAHRSSIGMVLLLFMLLITFILLAAAEYNASIPTKVAGGAFGVITSIIAWYNGLSGMLTKESSYFTLPMGKLN</sequence>
<feature type="transmembrane region" description="Helical" evidence="6">
    <location>
        <begin position="187"/>
        <end position="206"/>
    </location>
</feature>
<evidence type="ECO:0000256" key="6">
    <source>
        <dbReference type="SAM" id="Phobius"/>
    </source>
</evidence>
<dbReference type="GO" id="GO:0005886">
    <property type="term" value="C:plasma membrane"/>
    <property type="evidence" value="ECO:0007669"/>
    <property type="project" value="TreeGrafter"/>
</dbReference>
<evidence type="ECO:0000313" key="7">
    <source>
        <dbReference type="EMBL" id="KAJ8662075.1"/>
    </source>
</evidence>
<proteinExistence type="inferred from homology"/>
<dbReference type="PANTHER" id="PTHR31123:SF1">
    <property type="entry name" value="ACCUMULATION OF DYADS PROTEIN 2-RELATED"/>
    <property type="match status" value="1"/>
</dbReference>
<organism evidence="7 8">
    <name type="scientific">Lichtheimia ornata</name>
    <dbReference type="NCBI Taxonomy" id="688661"/>
    <lineage>
        <taxon>Eukaryota</taxon>
        <taxon>Fungi</taxon>
        <taxon>Fungi incertae sedis</taxon>
        <taxon>Mucoromycota</taxon>
        <taxon>Mucoromycotina</taxon>
        <taxon>Mucoromycetes</taxon>
        <taxon>Mucorales</taxon>
        <taxon>Lichtheimiaceae</taxon>
        <taxon>Lichtheimia</taxon>
    </lineage>
</organism>
<dbReference type="InterPro" id="IPR051633">
    <property type="entry name" value="AceTr"/>
</dbReference>
<feature type="transmembrane region" description="Helical" evidence="6">
    <location>
        <begin position="162"/>
        <end position="181"/>
    </location>
</feature>
<keyword evidence="8" id="KW-1185">Reference proteome</keyword>
<keyword evidence="5 6" id="KW-0472">Membrane</keyword>
<dbReference type="GO" id="GO:0015123">
    <property type="term" value="F:acetate transmembrane transporter activity"/>
    <property type="evidence" value="ECO:0007669"/>
    <property type="project" value="TreeGrafter"/>
</dbReference>
<comment type="caution">
    <text evidence="7">The sequence shown here is derived from an EMBL/GenBank/DDBJ whole genome shotgun (WGS) entry which is preliminary data.</text>
</comment>
<dbReference type="GeneID" id="83209824"/>
<feature type="transmembrane region" description="Helical" evidence="6">
    <location>
        <begin position="69"/>
        <end position="88"/>
    </location>
</feature>
<reference evidence="7 8" key="1">
    <citation type="submission" date="2023-03" db="EMBL/GenBank/DDBJ databases">
        <title>Genome sequence of Lichtheimia ornata CBS 291.66.</title>
        <authorList>
            <person name="Mohabir J.T."/>
            <person name="Shea T.P."/>
            <person name="Kurbessoian T."/>
            <person name="Berby B."/>
            <person name="Fontaine J."/>
            <person name="Livny J."/>
            <person name="Gnirke A."/>
            <person name="Stajich J.E."/>
            <person name="Cuomo C.A."/>
        </authorList>
    </citation>
    <scope>NUCLEOTIDE SEQUENCE [LARGE SCALE GENOMIC DNA]</scope>
    <source>
        <strain evidence="7">CBS 291.66</strain>
    </source>
</reference>
<dbReference type="RefSeq" id="XP_058346988.1">
    <property type="nucleotide sequence ID" value="XM_058482490.1"/>
</dbReference>
<evidence type="ECO:0000313" key="8">
    <source>
        <dbReference type="Proteomes" id="UP001234581"/>
    </source>
</evidence>
<comment type="subcellular location">
    <subcellularLocation>
        <location evidence="1">Membrane</location>
        <topology evidence="1">Multi-pass membrane protein</topology>
    </subcellularLocation>
</comment>
<feature type="transmembrane region" description="Helical" evidence="6">
    <location>
        <begin position="100"/>
        <end position="121"/>
    </location>
</feature>
<dbReference type="PANTHER" id="PTHR31123">
    <property type="entry name" value="ACCUMULATION OF DYADS PROTEIN 2-RELATED"/>
    <property type="match status" value="1"/>
</dbReference>
<protein>
    <recommendedName>
        <fullName evidence="9">Gpr1 family protein</fullName>
    </recommendedName>
</protein>
<evidence type="ECO:0000256" key="3">
    <source>
        <dbReference type="ARBA" id="ARBA00022692"/>
    </source>
</evidence>
<evidence type="ECO:0000256" key="1">
    <source>
        <dbReference type="ARBA" id="ARBA00004141"/>
    </source>
</evidence>
<comment type="similarity">
    <text evidence="2">Belongs to the acetate uptake transporter (AceTr) (TC 2.A.96) family.</text>
</comment>
<dbReference type="AlphaFoldDB" id="A0AAD7Y0Y8"/>
<dbReference type="InterPro" id="IPR000791">
    <property type="entry name" value="Gpr1/Fun34/SatP-like"/>
</dbReference>
<accession>A0AAD7Y0Y8</accession>
<gene>
    <name evidence="7" type="ORF">O0I10_002407</name>
</gene>
<evidence type="ECO:0000256" key="2">
    <source>
        <dbReference type="ARBA" id="ARBA00005587"/>
    </source>
</evidence>